<evidence type="ECO:0000313" key="2">
    <source>
        <dbReference type="EMBL" id="ULT90216.1"/>
    </source>
</evidence>
<feature type="domain" description="Piwi" evidence="1">
    <location>
        <begin position="6"/>
        <end position="67"/>
    </location>
</feature>
<name>A0AAE9D1N3_CAEBR</name>
<accession>A0AAE9D1N3</accession>
<dbReference type="AlphaFoldDB" id="A0AAE9D1N3"/>
<dbReference type="Pfam" id="PF02171">
    <property type="entry name" value="Piwi"/>
    <property type="match status" value="1"/>
</dbReference>
<dbReference type="Proteomes" id="UP000827892">
    <property type="component" value="Chromosome V"/>
</dbReference>
<dbReference type="InterPro" id="IPR036397">
    <property type="entry name" value="RNaseH_sf"/>
</dbReference>
<sequence>MAGAVARQGTVKTSKYTVVFNTSKKWTLSTLEAFTYALCYNHQIIYSPISHPVPLYMAGDMSERGSNILGFHRANYKNEELDLARINAELSYSNRKLFGTRFNA</sequence>
<dbReference type="EMBL" id="CP090895">
    <property type="protein sequence ID" value="ULT90216.1"/>
    <property type="molecule type" value="Genomic_DNA"/>
</dbReference>
<gene>
    <name evidence="2" type="ORF">L3Y34_008523</name>
</gene>
<protein>
    <recommendedName>
        <fullName evidence="1">Piwi domain-containing protein</fullName>
    </recommendedName>
</protein>
<proteinExistence type="predicted"/>
<dbReference type="InterPro" id="IPR012337">
    <property type="entry name" value="RNaseH-like_sf"/>
</dbReference>
<dbReference type="InterPro" id="IPR003165">
    <property type="entry name" value="Piwi"/>
</dbReference>
<evidence type="ECO:0000313" key="3">
    <source>
        <dbReference type="Proteomes" id="UP000827892"/>
    </source>
</evidence>
<dbReference type="Gene3D" id="3.30.420.10">
    <property type="entry name" value="Ribonuclease H-like superfamily/Ribonuclease H"/>
    <property type="match status" value="1"/>
</dbReference>
<dbReference type="SUPFAM" id="SSF53098">
    <property type="entry name" value="Ribonuclease H-like"/>
    <property type="match status" value="1"/>
</dbReference>
<reference evidence="2 3" key="1">
    <citation type="submission" date="2022-02" db="EMBL/GenBank/DDBJ databases">
        <title>Chromosome-level reference genomes for two strains of Caenorhabditis briggsae: an improved platform for comparative genomics.</title>
        <authorList>
            <person name="Stevens L."/>
            <person name="Andersen E.C."/>
        </authorList>
    </citation>
    <scope>NUCLEOTIDE SEQUENCE [LARGE SCALE GENOMIC DNA]</scope>
    <source>
        <strain evidence="2">QX1410_ONT</strain>
        <tissue evidence="2">Whole-organism</tissue>
    </source>
</reference>
<organism evidence="2 3">
    <name type="scientific">Caenorhabditis briggsae</name>
    <dbReference type="NCBI Taxonomy" id="6238"/>
    <lineage>
        <taxon>Eukaryota</taxon>
        <taxon>Metazoa</taxon>
        <taxon>Ecdysozoa</taxon>
        <taxon>Nematoda</taxon>
        <taxon>Chromadorea</taxon>
        <taxon>Rhabditida</taxon>
        <taxon>Rhabditina</taxon>
        <taxon>Rhabditomorpha</taxon>
        <taxon>Rhabditoidea</taxon>
        <taxon>Rhabditidae</taxon>
        <taxon>Peloderinae</taxon>
        <taxon>Caenorhabditis</taxon>
    </lineage>
</organism>
<evidence type="ECO:0000259" key="1">
    <source>
        <dbReference type="Pfam" id="PF02171"/>
    </source>
</evidence>
<dbReference type="GO" id="GO:0003676">
    <property type="term" value="F:nucleic acid binding"/>
    <property type="evidence" value="ECO:0007669"/>
    <property type="project" value="InterPro"/>
</dbReference>